<dbReference type="CDD" id="cd07379">
    <property type="entry name" value="MPP_239FB"/>
    <property type="match status" value="1"/>
</dbReference>
<dbReference type="InterPro" id="IPR004843">
    <property type="entry name" value="Calcineurin-like_PHP"/>
</dbReference>
<evidence type="ECO:0000259" key="1">
    <source>
        <dbReference type="Pfam" id="PF00149"/>
    </source>
</evidence>
<gene>
    <name evidence="2" type="ORF">SBOR_0458</name>
</gene>
<dbReference type="EMBL" id="AYSA01000021">
    <property type="protein sequence ID" value="ESZ99174.1"/>
    <property type="molecule type" value="Genomic_DNA"/>
</dbReference>
<reference evidence="2 3" key="1">
    <citation type="journal article" date="2014" name="Genome Announc.">
        <title>Draft genome sequence of Sclerotinia borealis, a psychrophilic plant pathogenic fungus.</title>
        <authorList>
            <person name="Mardanov A.V."/>
            <person name="Beletsky A.V."/>
            <person name="Kadnikov V.V."/>
            <person name="Ignatov A.N."/>
            <person name="Ravin N.V."/>
        </authorList>
    </citation>
    <scope>NUCLEOTIDE SEQUENCE [LARGE SCALE GENOMIC DNA]</scope>
    <source>
        <strain evidence="3">F-4157</strain>
    </source>
</reference>
<dbReference type="HOGENOM" id="CLU_041441_2_1_1"/>
<accession>W9CWZ8</accession>
<dbReference type="GO" id="GO:0016787">
    <property type="term" value="F:hydrolase activity"/>
    <property type="evidence" value="ECO:0007669"/>
    <property type="project" value="InterPro"/>
</dbReference>
<dbReference type="Pfam" id="PF00149">
    <property type="entry name" value="Metallophos"/>
    <property type="match status" value="1"/>
</dbReference>
<dbReference type="OrthoDB" id="630188at2759"/>
<evidence type="ECO:0000313" key="3">
    <source>
        <dbReference type="Proteomes" id="UP000019487"/>
    </source>
</evidence>
<comment type="caution">
    <text evidence="2">The sequence shown here is derived from an EMBL/GenBank/DDBJ whole genome shotgun (WGS) entry which is preliminary data.</text>
</comment>
<dbReference type="AlphaFoldDB" id="W9CWZ8"/>
<dbReference type="PANTHER" id="PTHR12905:SF0">
    <property type="entry name" value="CALCINEURIN-LIKE PHOSPHOESTERASE DOMAIN-CONTAINING PROTEIN"/>
    <property type="match status" value="1"/>
</dbReference>
<sequence>MAFPPTKVPTRIMIISDTHNYQFGTPPIPLPLSLSNIPPNIDVLLHCGDLTERGALSEYRGALLMLQQIPAKLKLVIGGNHDRTLDLAWVKRNLGFPYTTEEEEEDLGEWREANNIMRGEMAREAGVTYLEEGVYDFNLQNGAALRVYASPYTPEYCRFGWAYERDEDRFNGAEERDVGMKGVDGSVRITSFAEDEDGRHIDIVMTHGPPMNILDKCDGYAQRHVGCSSLLRALGRARPRLFCCGHIHEAHGAGVARWGIEGVEEMRKVECQWPSLNREIIEEGKETLMVNASIMDVKNRPVNKPWYVELDLPKAIAAEVGR</sequence>
<dbReference type="PANTHER" id="PTHR12905">
    <property type="entry name" value="METALLOPHOSPHOESTERASE"/>
    <property type="match status" value="1"/>
</dbReference>
<evidence type="ECO:0000313" key="2">
    <source>
        <dbReference type="EMBL" id="ESZ99174.1"/>
    </source>
</evidence>
<proteinExistence type="predicted"/>
<dbReference type="SUPFAM" id="SSF56300">
    <property type="entry name" value="Metallo-dependent phosphatases"/>
    <property type="match status" value="1"/>
</dbReference>
<organism evidence="2 3">
    <name type="scientific">Sclerotinia borealis (strain F-4128)</name>
    <dbReference type="NCBI Taxonomy" id="1432307"/>
    <lineage>
        <taxon>Eukaryota</taxon>
        <taxon>Fungi</taxon>
        <taxon>Dikarya</taxon>
        <taxon>Ascomycota</taxon>
        <taxon>Pezizomycotina</taxon>
        <taxon>Leotiomycetes</taxon>
        <taxon>Helotiales</taxon>
        <taxon>Sclerotiniaceae</taxon>
        <taxon>Sclerotinia</taxon>
    </lineage>
</organism>
<dbReference type="Gene3D" id="3.60.21.10">
    <property type="match status" value="1"/>
</dbReference>
<dbReference type="InterPro" id="IPR051693">
    <property type="entry name" value="UPF0046_metallophosphoest"/>
</dbReference>
<name>W9CWZ8_SCLBF</name>
<feature type="domain" description="Calcineurin-like phosphoesterase" evidence="1">
    <location>
        <begin position="11"/>
        <end position="249"/>
    </location>
</feature>
<protein>
    <recommendedName>
        <fullName evidence="1">Calcineurin-like phosphoesterase domain-containing protein</fullName>
    </recommendedName>
</protein>
<dbReference type="Proteomes" id="UP000019487">
    <property type="component" value="Unassembled WGS sequence"/>
</dbReference>
<dbReference type="InterPro" id="IPR029052">
    <property type="entry name" value="Metallo-depent_PP-like"/>
</dbReference>
<keyword evidence="3" id="KW-1185">Reference proteome</keyword>